<dbReference type="EMBL" id="JAWDGP010005359">
    <property type="protein sequence ID" value="KAK3757529.1"/>
    <property type="molecule type" value="Genomic_DNA"/>
</dbReference>
<feature type="compositionally biased region" description="Basic and acidic residues" evidence="1">
    <location>
        <begin position="40"/>
        <end position="51"/>
    </location>
</feature>
<proteinExistence type="predicted"/>
<keyword evidence="3" id="KW-1185">Reference proteome</keyword>
<reference evidence="2" key="1">
    <citation type="journal article" date="2023" name="G3 (Bethesda)">
        <title>A reference genome for the long-term kleptoplast-retaining sea slug Elysia crispata morphotype clarki.</title>
        <authorList>
            <person name="Eastman K.E."/>
            <person name="Pendleton A.L."/>
            <person name="Shaikh M.A."/>
            <person name="Suttiyut T."/>
            <person name="Ogas R."/>
            <person name="Tomko P."/>
            <person name="Gavelis G."/>
            <person name="Widhalm J.R."/>
            <person name="Wisecaver J.H."/>
        </authorList>
    </citation>
    <scope>NUCLEOTIDE SEQUENCE</scope>
    <source>
        <strain evidence="2">ECLA1</strain>
    </source>
</reference>
<name>A0AAE1D4Y8_9GAST</name>
<comment type="caution">
    <text evidence="2">The sequence shown here is derived from an EMBL/GenBank/DDBJ whole genome shotgun (WGS) entry which is preliminary data.</text>
</comment>
<organism evidence="2 3">
    <name type="scientific">Elysia crispata</name>
    <name type="common">lettuce slug</name>
    <dbReference type="NCBI Taxonomy" id="231223"/>
    <lineage>
        <taxon>Eukaryota</taxon>
        <taxon>Metazoa</taxon>
        <taxon>Spiralia</taxon>
        <taxon>Lophotrochozoa</taxon>
        <taxon>Mollusca</taxon>
        <taxon>Gastropoda</taxon>
        <taxon>Heterobranchia</taxon>
        <taxon>Euthyneura</taxon>
        <taxon>Panpulmonata</taxon>
        <taxon>Sacoglossa</taxon>
        <taxon>Placobranchoidea</taxon>
        <taxon>Plakobranchidae</taxon>
        <taxon>Elysia</taxon>
    </lineage>
</organism>
<evidence type="ECO:0000313" key="2">
    <source>
        <dbReference type="EMBL" id="KAK3757529.1"/>
    </source>
</evidence>
<sequence>MSMLIRRGTIVRKPSTRKSSVRRTRSAGSAYSGGSLHGRQPPEEDSPHRAEVNSVPPSPVAKLHHVYVDPATPSSSPGKASVATTNSTIVSYDECRLTYKTSIERHQYRASCERASLSAPPDTALQIEEANKEADSVWDFVCTASRIVCTSGESSRSAHALYCGGILTHEYH</sequence>
<evidence type="ECO:0000313" key="3">
    <source>
        <dbReference type="Proteomes" id="UP001283361"/>
    </source>
</evidence>
<protein>
    <submittedName>
        <fullName evidence="2">Uncharacterized protein</fullName>
    </submittedName>
</protein>
<dbReference type="Proteomes" id="UP001283361">
    <property type="component" value="Unassembled WGS sequence"/>
</dbReference>
<evidence type="ECO:0000256" key="1">
    <source>
        <dbReference type="SAM" id="MobiDB-lite"/>
    </source>
</evidence>
<dbReference type="AlphaFoldDB" id="A0AAE1D4Y8"/>
<feature type="region of interest" description="Disordered" evidence="1">
    <location>
        <begin position="1"/>
        <end position="57"/>
    </location>
</feature>
<feature type="compositionally biased region" description="Basic residues" evidence="1">
    <location>
        <begin position="14"/>
        <end position="25"/>
    </location>
</feature>
<accession>A0AAE1D4Y8</accession>
<gene>
    <name evidence="2" type="ORF">RRG08_032697</name>
</gene>